<evidence type="ECO:0000313" key="4">
    <source>
        <dbReference type="Proteomes" id="UP000310334"/>
    </source>
</evidence>
<dbReference type="InterPro" id="IPR050535">
    <property type="entry name" value="DNA_Repair-Maintenance_Comp"/>
</dbReference>
<dbReference type="EMBL" id="SSNT01000007">
    <property type="protein sequence ID" value="THF80146.1"/>
    <property type="molecule type" value="Genomic_DNA"/>
</dbReference>
<proteinExistence type="predicted"/>
<dbReference type="AlphaFoldDB" id="A0A4S4BY48"/>
<dbReference type="OrthoDB" id="9773856at2"/>
<dbReference type="Gene3D" id="3.60.21.10">
    <property type="match status" value="1"/>
</dbReference>
<reference evidence="3 4" key="1">
    <citation type="submission" date="2019-04" db="EMBL/GenBank/DDBJ databases">
        <title>Bacillus sediminilitoris sp. nov., isolated from a tidal flat sediment on the East China Sea.</title>
        <authorList>
            <person name="Wei Y."/>
            <person name="Mao H."/>
            <person name="Fang J."/>
        </authorList>
    </citation>
    <scope>NUCLEOTIDE SEQUENCE [LARGE SCALE GENOMIC DNA]</scope>
    <source>
        <strain evidence="3 4">DSL-17</strain>
    </source>
</reference>
<dbReference type="CDD" id="cd00840">
    <property type="entry name" value="MPP_Mre11_N"/>
    <property type="match status" value="1"/>
</dbReference>
<dbReference type="InterPro" id="IPR004843">
    <property type="entry name" value="Calcineurin-like_PHP"/>
</dbReference>
<dbReference type="Pfam" id="PF00149">
    <property type="entry name" value="Metallophos"/>
    <property type="match status" value="1"/>
</dbReference>
<dbReference type="Proteomes" id="UP000310334">
    <property type="component" value="Unassembled WGS sequence"/>
</dbReference>
<comment type="caution">
    <text evidence="3">The sequence shown here is derived from an EMBL/GenBank/DDBJ whole genome shotgun (WGS) entry which is preliminary data.</text>
</comment>
<organism evidence="3 4">
    <name type="scientific">Metabacillus sediminilitoris</name>
    <dbReference type="NCBI Taxonomy" id="2567941"/>
    <lineage>
        <taxon>Bacteria</taxon>
        <taxon>Bacillati</taxon>
        <taxon>Bacillota</taxon>
        <taxon>Bacilli</taxon>
        <taxon>Bacillales</taxon>
        <taxon>Bacillaceae</taxon>
        <taxon>Metabacillus</taxon>
    </lineage>
</organism>
<keyword evidence="3" id="KW-0540">Nuclease</keyword>
<name>A0A4S4BY48_9BACI</name>
<dbReference type="InterPro" id="IPR029052">
    <property type="entry name" value="Metallo-depent_PP-like"/>
</dbReference>
<evidence type="ECO:0000256" key="1">
    <source>
        <dbReference type="ARBA" id="ARBA00022801"/>
    </source>
</evidence>
<evidence type="ECO:0000259" key="2">
    <source>
        <dbReference type="Pfam" id="PF00149"/>
    </source>
</evidence>
<dbReference type="PANTHER" id="PTHR30337:SF7">
    <property type="entry name" value="PHOSPHOESTERASE"/>
    <property type="match status" value="1"/>
</dbReference>
<keyword evidence="3" id="KW-0269">Exonuclease</keyword>
<dbReference type="SUPFAM" id="SSF56300">
    <property type="entry name" value="Metallo-dependent phosphatases"/>
    <property type="match status" value="1"/>
</dbReference>
<keyword evidence="4" id="KW-1185">Reference proteome</keyword>
<dbReference type="InterPro" id="IPR014576">
    <property type="entry name" value="Pesterase_YhaO"/>
</dbReference>
<keyword evidence="1" id="KW-0378">Hydrolase</keyword>
<gene>
    <name evidence="3" type="ORF">E6W99_10770</name>
</gene>
<accession>A0A4S4BY48</accession>
<protein>
    <submittedName>
        <fullName evidence="3">DNA repair exonuclease</fullName>
    </submittedName>
</protein>
<evidence type="ECO:0000313" key="3">
    <source>
        <dbReference type="EMBL" id="THF80146.1"/>
    </source>
</evidence>
<feature type="domain" description="Calcineurin-like phosphoesterase" evidence="2">
    <location>
        <begin position="38"/>
        <end position="236"/>
    </location>
</feature>
<dbReference type="InterPro" id="IPR041796">
    <property type="entry name" value="Mre11_N"/>
</dbReference>
<sequence length="445" mass="52108">MDIQVLQNVHSYFIDGKMNMYTYWRKLKDGTFMKDSITFIHAADLHLDSPFVGLKHLPTRLFEKMRESTFLAFSRLITYAINEQVDFVLLAGDLYDEEERSLKAQLKLKKEFERLHEAGIDVYVIHGNHDHMGGKWLDLEWPENVHVFSSKQVEMKVFEKNKIPLAYIYGYSYPSRSVTQNMTQQYMKKDHTSVYHIGMLHGSIEGNNEHDVYFPFTVNELITKDFDYWALGHIHKRQLLHKNNPIIAYPGNIQGRHRKELGEKGFYHVEMNGEDSTASFIPAQEVIWEEVEISINGIGHISELIKKCESHKEQYRQKQHSTCLTIILTGTGNLADSLQFSQTIQDLMEVINEAEGENNYFVWTVKIQNETLQPIGEKHKLASFFTDLHTTVENYQSFDAVIEPLTQHHIYRKYITEFSQEEQMQLLKEAEQLLHRELLQQNDSK</sequence>
<dbReference type="PIRSF" id="PIRSF033091">
    <property type="entry name" value="Pesterase_YhaO"/>
    <property type="match status" value="1"/>
</dbReference>
<dbReference type="GO" id="GO:0004527">
    <property type="term" value="F:exonuclease activity"/>
    <property type="evidence" value="ECO:0007669"/>
    <property type="project" value="UniProtKB-KW"/>
</dbReference>
<dbReference type="PANTHER" id="PTHR30337">
    <property type="entry name" value="COMPONENT OF ATP-DEPENDENT DSDNA EXONUCLEASE"/>
    <property type="match status" value="1"/>
</dbReference>